<dbReference type="FunFam" id="1.10.1750.10:FF:000002">
    <property type="entry name" value="Chromosomal replication initiator protein DnaA"/>
    <property type="match status" value="1"/>
</dbReference>
<keyword evidence="6 8" id="KW-0446">Lipid-binding</keyword>
<dbReference type="Gene3D" id="3.30.300.180">
    <property type="match status" value="1"/>
</dbReference>
<feature type="binding site" evidence="8">
    <location>
        <position position="215"/>
    </location>
    <ligand>
        <name>ATP</name>
        <dbReference type="ChEBI" id="CHEBI:30616"/>
    </ligand>
</feature>
<dbReference type="SMART" id="SM00760">
    <property type="entry name" value="Bac_DnaA_C"/>
    <property type="match status" value="1"/>
</dbReference>
<evidence type="ECO:0000256" key="7">
    <source>
        <dbReference type="ARBA" id="ARBA00023125"/>
    </source>
</evidence>
<dbReference type="Gene3D" id="1.10.1750.10">
    <property type="match status" value="1"/>
</dbReference>
<feature type="binding site" evidence="8">
    <location>
        <position position="216"/>
    </location>
    <ligand>
        <name>ATP</name>
        <dbReference type="ChEBI" id="CHEBI:30616"/>
    </ligand>
</feature>
<evidence type="ECO:0000256" key="11">
    <source>
        <dbReference type="RuleBase" id="RU004227"/>
    </source>
</evidence>
<dbReference type="GO" id="GO:0003688">
    <property type="term" value="F:DNA replication origin binding"/>
    <property type="evidence" value="ECO:0007669"/>
    <property type="project" value="UniProtKB-UniRule"/>
</dbReference>
<dbReference type="NCBIfam" id="TIGR00362">
    <property type="entry name" value="DnaA"/>
    <property type="match status" value="1"/>
</dbReference>
<feature type="domain" description="AAA+ ATPase" evidence="13">
    <location>
        <begin position="202"/>
        <end position="327"/>
    </location>
</feature>
<comment type="subcellular location">
    <subcellularLocation>
        <location evidence="8">Cytoplasm</location>
    </subcellularLocation>
</comment>
<feature type="region of interest" description="Domain I, interacts with DnaA modulators" evidence="8">
    <location>
        <begin position="1"/>
        <end position="125"/>
    </location>
</feature>
<dbReference type="PRINTS" id="PR00051">
    <property type="entry name" value="DNAA"/>
</dbReference>
<sequence>MNEPRDRGDLTSPITTATKEEAWMRICRRLRIELGDDVFSSWFGRLELDELSETSAYLSVPTKFLKSWIQSHYAEKIQKALIGEFPSVSSVTIAVRSSTRPMPGRRPGPMERANKSDARTEGDKAPPPPSAYGRSEVRLAVESKTPERLAKASVDGAEAEIYVGSPLDRRLNFSNFLVGKSNQLAHAAAQRVASTEPGEPLTYNPLYLHASVGLGKTHLLQAVAHAASDVTRRVIYLTAEKFMYGFVSALKAQTAIAFKERLRGIDVLVIDDIQFLQGKSIQQEFCHTLNALIDARRQIVIAADRPPGDLESLDERVRSRLAGGLCVEMGGLDEALRVKILETRIAAAQAVHSNFDVPPAVIAYVASVIQTNGRDLDGAVNRLLAHASLSGAPLGVETAELAIRDLVRTHEPKRIKIEDIQKLVASHFNVSRADILSSRRTANVVRPRQIAMYLSKILTLRSLPEIGRRFGGRDHTTVLHAVRKIEALTTSDGTLSEEIELLKRMLME</sequence>
<feature type="binding site" evidence="8">
    <location>
        <position position="217"/>
    </location>
    <ligand>
        <name>ATP</name>
        <dbReference type="ChEBI" id="CHEBI:30616"/>
    </ligand>
</feature>
<dbReference type="GO" id="GO:0008289">
    <property type="term" value="F:lipid binding"/>
    <property type="evidence" value="ECO:0007669"/>
    <property type="project" value="UniProtKB-KW"/>
</dbReference>
<dbReference type="Gene3D" id="3.40.50.300">
    <property type="entry name" value="P-loop containing nucleotide triphosphate hydrolases"/>
    <property type="match status" value="1"/>
</dbReference>
<gene>
    <name evidence="8 15" type="primary">dnaA</name>
    <name evidence="15" type="ORF">orf96</name>
</gene>
<dbReference type="Pfam" id="PF08299">
    <property type="entry name" value="Bac_DnaA_C"/>
    <property type="match status" value="1"/>
</dbReference>
<dbReference type="InterPro" id="IPR013317">
    <property type="entry name" value="DnaA_dom"/>
</dbReference>
<proteinExistence type="inferred from homology"/>
<organism evidence="15">
    <name type="scientific">Methylocapsa acidiphila</name>
    <dbReference type="NCBI Taxonomy" id="133552"/>
    <lineage>
        <taxon>Bacteria</taxon>
        <taxon>Pseudomonadati</taxon>
        <taxon>Pseudomonadota</taxon>
        <taxon>Alphaproteobacteria</taxon>
        <taxon>Hyphomicrobiales</taxon>
        <taxon>Beijerinckiaceae</taxon>
        <taxon>Methylocapsa</taxon>
    </lineage>
</organism>
<feature type="domain" description="Chromosomal replication initiator DnaA C-terminal" evidence="14">
    <location>
        <begin position="416"/>
        <end position="485"/>
    </location>
</feature>
<dbReference type="InterPro" id="IPR013159">
    <property type="entry name" value="DnaA_C"/>
</dbReference>
<dbReference type="InterPro" id="IPR010921">
    <property type="entry name" value="Trp_repressor/repl_initiator"/>
</dbReference>
<evidence type="ECO:0000256" key="10">
    <source>
        <dbReference type="RuleBase" id="RU000577"/>
    </source>
</evidence>
<evidence type="ECO:0000259" key="14">
    <source>
        <dbReference type="SMART" id="SM00760"/>
    </source>
</evidence>
<accession>Q2VNJ5</accession>
<dbReference type="InterPro" id="IPR038454">
    <property type="entry name" value="DnaA_N_sf"/>
</dbReference>
<dbReference type="PROSITE" id="PS01008">
    <property type="entry name" value="DNAA"/>
    <property type="match status" value="1"/>
</dbReference>
<keyword evidence="5 8" id="KW-0067">ATP-binding</keyword>
<dbReference type="Pfam" id="PF00308">
    <property type="entry name" value="Bac_DnaA"/>
    <property type="match status" value="1"/>
</dbReference>
<keyword evidence="4 8" id="KW-0547">Nucleotide-binding</keyword>
<comment type="caution">
    <text evidence="8">Lacks conserved residue(s) required for the propagation of feature annotation.</text>
</comment>
<dbReference type="CDD" id="cd06571">
    <property type="entry name" value="Bac_DnaA_C"/>
    <property type="match status" value="1"/>
</dbReference>
<dbReference type="GO" id="GO:0006275">
    <property type="term" value="P:regulation of DNA replication"/>
    <property type="evidence" value="ECO:0007669"/>
    <property type="project" value="UniProtKB-UniRule"/>
</dbReference>
<dbReference type="SUPFAM" id="SSF48295">
    <property type="entry name" value="TrpR-like"/>
    <property type="match status" value="1"/>
</dbReference>
<evidence type="ECO:0000256" key="3">
    <source>
        <dbReference type="ARBA" id="ARBA00022705"/>
    </source>
</evidence>
<reference evidence="15" key="1">
    <citation type="submission" date="2005-06" db="EMBL/GenBank/DDBJ databases">
        <title>First Genome Data from Uncultured Upland Soil Cluster a Methanotrophs Provide Further Evidence for a Close Phylogenetic Relationship to Methylocapsa acidiphila B2 and High-Affinity Methanotrophy Based on pMMO.</title>
        <authorList>
            <person name="Ricke P."/>
            <person name="Kube M."/>
            <person name="Nakagawa S."/>
            <person name="Erkel C."/>
            <person name="Reinhardt R."/>
            <person name="Liesack W."/>
        </authorList>
    </citation>
    <scope>NUCLEOTIDE SEQUENCE</scope>
</reference>
<dbReference type="SUPFAM" id="SSF52540">
    <property type="entry name" value="P-loop containing nucleoside triphosphate hydrolases"/>
    <property type="match status" value="1"/>
</dbReference>
<evidence type="ECO:0000256" key="1">
    <source>
        <dbReference type="ARBA" id="ARBA00006583"/>
    </source>
</evidence>
<dbReference type="InterPro" id="IPR018312">
    <property type="entry name" value="Chromosome_initiator_DnaA_CS"/>
</dbReference>
<evidence type="ECO:0000256" key="8">
    <source>
        <dbReference type="HAMAP-Rule" id="MF_00377"/>
    </source>
</evidence>
<dbReference type="InterPro" id="IPR024633">
    <property type="entry name" value="DnaA_N_dom"/>
</dbReference>
<keyword evidence="3 8" id="KW-0235">DNA replication</keyword>
<comment type="domain">
    <text evidence="8">Domain I is involved in oligomerization and binding regulators, domain II is flexibile and of varying length in different bacteria, domain III forms the AAA+ region, while domain IV binds dsDNA.</text>
</comment>
<dbReference type="GO" id="GO:0005886">
    <property type="term" value="C:plasma membrane"/>
    <property type="evidence" value="ECO:0007669"/>
    <property type="project" value="TreeGrafter"/>
</dbReference>
<evidence type="ECO:0000256" key="12">
    <source>
        <dbReference type="SAM" id="MobiDB-lite"/>
    </source>
</evidence>
<evidence type="ECO:0000259" key="13">
    <source>
        <dbReference type="SMART" id="SM00382"/>
    </source>
</evidence>
<protein>
    <recommendedName>
        <fullName evidence="8 9">Chromosomal replication initiator protein DnaA</fullName>
    </recommendedName>
</protein>
<name>Q2VNJ5_METAI</name>
<feature type="region of interest" description="Disordered" evidence="12">
    <location>
        <begin position="96"/>
        <end position="133"/>
    </location>
</feature>
<evidence type="ECO:0000256" key="2">
    <source>
        <dbReference type="ARBA" id="ARBA00022490"/>
    </source>
</evidence>
<dbReference type="GO" id="GO:0006270">
    <property type="term" value="P:DNA replication initiation"/>
    <property type="evidence" value="ECO:0007669"/>
    <property type="project" value="UniProtKB-UniRule"/>
</dbReference>
<dbReference type="InterPro" id="IPR027417">
    <property type="entry name" value="P-loop_NTPase"/>
</dbReference>
<dbReference type="InterPro" id="IPR001957">
    <property type="entry name" value="Chromosome_initiator_DnaA"/>
</dbReference>
<evidence type="ECO:0000256" key="9">
    <source>
        <dbReference type="NCBIfam" id="TIGR00362"/>
    </source>
</evidence>
<dbReference type="HAMAP" id="MF_00377">
    <property type="entry name" value="DnaA_bact"/>
    <property type="match status" value="1"/>
</dbReference>
<evidence type="ECO:0000313" key="15">
    <source>
        <dbReference type="EMBL" id="CAJ01637.1"/>
    </source>
</evidence>
<dbReference type="InterPro" id="IPR003593">
    <property type="entry name" value="AAA+_ATPase"/>
</dbReference>
<feature type="binding site" evidence="8">
    <location>
        <position position="213"/>
    </location>
    <ligand>
        <name>ATP</name>
        <dbReference type="ChEBI" id="CHEBI:30616"/>
    </ligand>
</feature>
<keyword evidence="7 8" id="KW-0238">DNA-binding</keyword>
<comment type="subunit">
    <text evidence="8">Oligomerizes as a right-handed, spiral filament on DNA at oriC.</text>
</comment>
<dbReference type="PANTHER" id="PTHR30050:SF2">
    <property type="entry name" value="CHROMOSOMAL REPLICATION INITIATOR PROTEIN DNAA"/>
    <property type="match status" value="1"/>
</dbReference>
<dbReference type="AlphaFoldDB" id="Q2VNJ5"/>
<dbReference type="GO" id="GO:0005524">
    <property type="term" value="F:ATP binding"/>
    <property type="evidence" value="ECO:0007669"/>
    <property type="project" value="UniProtKB-UniRule"/>
</dbReference>
<evidence type="ECO:0000256" key="6">
    <source>
        <dbReference type="ARBA" id="ARBA00023121"/>
    </source>
</evidence>
<comment type="function">
    <text evidence="8 10">Plays an essential role in the initiation and regulation of chromosomal replication. ATP-DnaA binds to the origin of replication (oriC) to initiate formation of the DNA replication initiation complex once per cell cycle. Binds the DnaA box (a 9 base pair repeat at the origin) and separates the double-stranded (ds)DNA. Forms a right-handed helical filament on oriC DNA; dsDNA binds to the exterior of the filament while single-stranded (ss)DNA is stabiized in the filament's interior. The ATP-DnaA-oriC complex binds and stabilizes one strand of the AT-rich DNA unwinding element (DUE), permitting loading of DNA polymerase. After initiation quickly degrades to an ADP-DnaA complex that is not apt for DNA replication. Binds acidic phospholipids.</text>
</comment>
<dbReference type="Pfam" id="PF11638">
    <property type="entry name" value="DnaA_N"/>
    <property type="match status" value="1"/>
</dbReference>
<dbReference type="Gene3D" id="1.10.8.60">
    <property type="match status" value="1"/>
</dbReference>
<dbReference type="SMART" id="SM00382">
    <property type="entry name" value="AAA"/>
    <property type="match status" value="1"/>
</dbReference>
<dbReference type="CDD" id="cd00009">
    <property type="entry name" value="AAA"/>
    <property type="match status" value="1"/>
</dbReference>
<comment type="similarity">
    <text evidence="1 8 11">Belongs to the DnaA family.</text>
</comment>
<dbReference type="GO" id="GO:0005737">
    <property type="term" value="C:cytoplasm"/>
    <property type="evidence" value="ECO:0007669"/>
    <property type="project" value="UniProtKB-SubCell"/>
</dbReference>
<feature type="compositionally biased region" description="Basic and acidic residues" evidence="12">
    <location>
        <begin position="108"/>
        <end position="124"/>
    </location>
</feature>
<evidence type="ECO:0000256" key="4">
    <source>
        <dbReference type="ARBA" id="ARBA00022741"/>
    </source>
</evidence>
<evidence type="ECO:0000256" key="5">
    <source>
        <dbReference type="ARBA" id="ARBA00022840"/>
    </source>
</evidence>
<keyword evidence="2 8" id="KW-0963">Cytoplasm</keyword>
<dbReference type="EMBL" id="CT005238">
    <property type="protein sequence ID" value="CAJ01637.1"/>
    <property type="molecule type" value="Genomic_DNA"/>
</dbReference>
<feature type="region of interest" description="Domain IV, binds dsDNA" evidence="8">
    <location>
        <begin position="388"/>
        <end position="508"/>
    </location>
</feature>
<dbReference type="InterPro" id="IPR020591">
    <property type="entry name" value="Chromosome_initiator_DnaA-like"/>
</dbReference>
<dbReference type="PANTHER" id="PTHR30050">
    <property type="entry name" value="CHROMOSOMAL REPLICATION INITIATOR PROTEIN DNAA"/>
    <property type="match status" value="1"/>
</dbReference>